<dbReference type="GO" id="GO:0032259">
    <property type="term" value="P:methylation"/>
    <property type="evidence" value="ECO:0007669"/>
    <property type="project" value="UniProtKB-KW"/>
</dbReference>
<evidence type="ECO:0000313" key="6">
    <source>
        <dbReference type="EMBL" id="KAB2929798.1"/>
    </source>
</evidence>
<name>A0A833LWS2_9LEPT</name>
<dbReference type="PANTHER" id="PTHR44068">
    <property type="entry name" value="ZGC:194242"/>
    <property type="match status" value="1"/>
</dbReference>
<evidence type="ECO:0000256" key="2">
    <source>
        <dbReference type="ARBA" id="ARBA00022679"/>
    </source>
</evidence>
<keyword evidence="3" id="KW-0949">S-adenosyl-L-methionine</keyword>
<dbReference type="AlphaFoldDB" id="A0A833LWS2"/>
<reference evidence="6 7" key="1">
    <citation type="submission" date="2019-10" db="EMBL/GenBank/DDBJ databases">
        <title>Extracellular Electron Transfer in a Candidatus Methanoperedens spp. Enrichment Culture.</title>
        <authorList>
            <person name="Berger S."/>
            <person name="Rangel Shaw D."/>
            <person name="Berben T."/>
            <person name="In 'T Zandt M."/>
            <person name="Frank J."/>
            <person name="Reimann J."/>
            <person name="Jetten M.S.M."/>
            <person name="Welte C.U."/>
        </authorList>
    </citation>
    <scope>NUCLEOTIDE SEQUENCE [LARGE SCALE GENOMIC DNA]</scope>
    <source>
        <strain evidence="6">SB12</strain>
    </source>
</reference>
<comment type="caution">
    <text evidence="6">The sequence shown here is derived from an EMBL/GenBank/DDBJ whole genome shotgun (WGS) entry which is preliminary data.</text>
</comment>
<protein>
    <submittedName>
        <fullName evidence="6">Methyltransferase domain-containing protein</fullName>
    </submittedName>
</protein>
<dbReference type="Gene3D" id="3.40.50.150">
    <property type="entry name" value="Vaccinia Virus protein VP39"/>
    <property type="match status" value="1"/>
</dbReference>
<comment type="pathway">
    <text evidence="4">Amine and polyamine biosynthesis; betaine biosynthesis via glycine pathway; betaine from glycine: step 3/3.</text>
</comment>
<dbReference type="InterPro" id="IPR029063">
    <property type="entry name" value="SAM-dependent_MTases_sf"/>
</dbReference>
<accession>A0A833LWS2</accession>
<dbReference type="EMBL" id="WBUI01000026">
    <property type="protein sequence ID" value="KAB2929798.1"/>
    <property type="molecule type" value="Genomic_DNA"/>
</dbReference>
<feature type="domain" description="Methyltransferase type 11" evidence="5">
    <location>
        <begin position="66"/>
        <end position="166"/>
    </location>
</feature>
<proteinExistence type="predicted"/>
<dbReference type="GO" id="GO:0052729">
    <property type="term" value="F:dimethylglycine N-methyltransferase activity"/>
    <property type="evidence" value="ECO:0007669"/>
    <property type="project" value="UniProtKB-ARBA"/>
</dbReference>
<dbReference type="FunFam" id="3.40.50.150:FF:000461">
    <property type="entry name" value="Sarcosine/dimethylglycine N-methyltransferase"/>
    <property type="match status" value="1"/>
</dbReference>
<gene>
    <name evidence="6" type="ORF">F9K24_18725</name>
</gene>
<dbReference type="CDD" id="cd02440">
    <property type="entry name" value="AdoMet_MTases"/>
    <property type="match status" value="1"/>
</dbReference>
<keyword evidence="2 6" id="KW-0808">Transferase</keyword>
<evidence type="ECO:0000256" key="3">
    <source>
        <dbReference type="ARBA" id="ARBA00022691"/>
    </source>
</evidence>
<evidence type="ECO:0000313" key="7">
    <source>
        <dbReference type="Proteomes" id="UP000460298"/>
    </source>
</evidence>
<sequence>MSTVEITKQYYNSSDADVFYHEVWGGEDIHIGLYATTQDIREASRLTVERMASLIENRIDETSTVLDLGSGYGGAARYLNDRFRCRVICLNLSDVENQRNRNRNSETGQSEAISVIDGSFEEIPPVILDHSVDLVWSQDAMLHSGSKEKIFAGVSRVLKPGGRFIFTDPMQSEKADPARLQPVYDRIHLKEMGSFDLYRRLAGQHGMTTERIFDLSPQLPVHYGRVLEELKRQDARLRTKISGEYIDRMKMGLQHWIDAGNRGDLAWGIIELSRNS</sequence>
<dbReference type="SUPFAM" id="SSF53335">
    <property type="entry name" value="S-adenosyl-L-methionine-dependent methyltransferases"/>
    <property type="match status" value="1"/>
</dbReference>
<dbReference type="GO" id="GO:0019286">
    <property type="term" value="P:glycine betaine biosynthetic process from glycine"/>
    <property type="evidence" value="ECO:0007669"/>
    <property type="project" value="UniProtKB-ARBA"/>
</dbReference>
<dbReference type="InterPro" id="IPR013216">
    <property type="entry name" value="Methyltransf_11"/>
</dbReference>
<organism evidence="6 7">
    <name type="scientific">Leptonema illini</name>
    <dbReference type="NCBI Taxonomy" id="183"/>
    <lineage>
        <taxon>Bacteria</taxon>
        <taxon>Pseudomonadati</taxon>
        <taxon>Spirochaetota</taxon>
        <taxon>Spirochaetia</taxon>
        <taxon>Leptospirales</taxon>
        <taxon>Leptospiraceae</taxon>
        <taxon>Leptonema</taxon>
    </lineage>
</organism>
<evidence type="ECO:0000256" key="4">
    <source>
        <dbReference type="ARBA" id="ARBA00060542"/>
    </source>
</evidence>
<keyword evidence="1 6" id="KW-0489">Methyltransferase</keyword>
<evidence type="ECO:0000259" key="5">
    <source>
        <dbReference type="Pfam" id="PF08241"/>
    </source>
</evidence>
<dbReference type="InterPro" id="IPR050447">
    <property type="entry name" value="Erg6_SMT_methyltransf"/>
</dbReference>
<dbReference type="Proteomes" id="UP000460298">
    <property type="component" value="Unassembled WGS sequence"/>
</dbReference>
<dbReference type="PANTHER" id="PTHR44068:SF11">
    <property type="entry name" value="GERANYL DIPHOSPHATE 2-C-METHYLTRANSFERASE"/>
    <property type="match status" value="1"/>
</dbReference>
<dbReference type="Pfam" id="PF08241">
    <property type="entry name" value="Methyltransf_11"/>
    <property type="match status" value="1"/>
</dbReference>
<evidence type="ECO:0000256" key="1">
    <source>
        <dbReference type="ARBA" id="ARBA00022603"/>
    </source>
</evidence>